<proteinExistence type="inferred from homology"/>
<dbReference type="InterPro" id="IPR000259">
    <property type="entry name" value="Adhesion_dom_fimbrial"/>
</dbReference>
<dbReference type="Gene3D" id="2.60.40.1090">
    <property type="entry name" value="Fimbrial-type adhesion domain"/>
    <property type="match status" value="1"/>
</dbReference>
<evidence type="ECO:0000259" key="5">
    <source>
        <dbReference type="Pfam" id="PF00419"/>
    </source>
</evidence>
<evidence type="ECO:0000256" key="4">
    <source>
        <dbReference type="ARBA" id="ARBA00023263"/>
    </source>
</evidence>
<dbReference type="InterPro" id="IPR008966">
    <property type="entry name" value="Adhesion_dom_sf"/>
</dbReference>
<evidence type="ECO:0000256" key="3">
    <source>
        <dbReference type="ARBA" id="ARBA00022729"/>
    </source>
</evidence>
<dbReference type="PANTHER" id="PTHR33420:SF12">
    <property type="entry name" value="FIMBRIN-LIKE PROTEIN FIMI-RELATED"/>
    <property type="match status" value="1"/>
</dbReference>
<keyword evidence="4" id="KW-0281">Fimbrium</keyword>
<evidence type="ECO:0000313" key="7">
    <source>
        <dbReference type="Proteomes" id="UP001499994"/>
    </source>
</evidence>
<comment type="similarity">
    <text evidence="2">Belongs to the fimbrial protein family.</text>
</comment>
<dbReference type="InterPro" id="IPR036937">
    <property type="entry name" value="Adhesion_dom_fimbrial_sf"/>
</dbReference>
<dbReference type="Proteomes" id="UP001499994">
    <property type="component" value="Unassembled WGS sequence"/>
</dbReference>
<accession>A0ABP7LFP0</accession>
<evidence type="ECO:0000256" key="1">
    <source>
        <dbReference type="ARBA" id="ARBA00004561"/>
    </source>
</evidence>
<reference evidence="7" key="1">
    <citation type="journal article" date="2019" name="Int. J. Syst. Evol. Microbiol.">
        <title>The Global Catalogue of Microorganisms (GCM) 10K type strain sequencing project: providing services to taxonomists for standard genome sequencing and annotation.</title>
        <authorList>
            <consortium name="The Broad Institute Genomics Platform"/>
            <consortium name="The Broad Institute Genome Sequencing Center for Infectious Disease"/>
            <person name="Wu L."/>
            <person name="Ma J."/>
        </authorList>
    </citation>
    <scope>NUCLEOTIDE SEQUENCE [LARGE SCALE GENOMIC DNA]</scope>
    <source>
        <strain evidence="7">JCM 17201</strain>
    </source>
</reference>
<keyword evidence="3" id="KW-0732">Signal</keyword>
<organism evidence="6 7">
    <name type="scientific">Gibbsiella dentisursi</name>
    <dbReference type="NCBI Taxonomy" id="796890"/>
    <lineage>
        <taxon>Bacteria</taxon>
        <taxon>Pseudomonadati</taxon>
        <taxon>Pseudomonadota</taxon>
        <taxon>Gammaproteobacteria</taxon>
        <taxon>Enterobacterales</taxon>
        <taxon>Yersiniaceae</taxon>
        <taxon>Gibbsiella</taxon>
    </lineage>
</organism>
<dbReference type="InterPro" id="IPR050263">
    <property type="entry name" value="Bact_Fimbrial_Adh_Pro"/>
</dbReference>
<gene>
    <name evidence="6" type="primary">fimI</name>
    <name evidence="6" type="ORF">GCM10022405_24190</name>
</gene>
<protein>
    <submittedName>
        <fullName evidence="6">Type 1 fimbrial protein subunit FimI</fullName>
    </submittedName>
</protein>
<comment type="subcellular location">
    <subcellularLocation>
        <location evidence="1">Fimbrium</location>
    </subcellularLocation>
</comment>
<name>A0ABP7LFP0_9GAMM</name>
<dbReference type="PANTHER" id="PTHR33420">
    <property type="entry name" value="FIMBRIAL SUBUNIT ELFA-RELATED"/>
    <property type="match status" value="1"/>
</dbReference>
<dbReference type="SUPFAM" id="SSF49401">
    <property type="entry name" value="Bacterial adhesins"/>
    <property type="match status" value="1"/>
</dbReference>
<feature type="domain" description="Fimbrial-type adhesion" evidence="5">
    <location>
        <begin position="4"/>
        <end position="144"/>
    </location>
</feature>
<keyword evidence="7" id="KW-1185">Reference proteome</keyword>
<comment type="caution">
    <text evidence="6">The sequence shown here is derived from an EMBL/GenBank/DDBJ whole genome shotgun (WGS) entry which is preliminary data.</text>
</comment>
<dbReference type="Pfam" id="PF00419">
    <property type="entry name" value="Fimbrial"/>
    <property type="match status" value="1"/>
</dbReference>
<evidence type="ECO:0000313" key="6">
    <source>
        <dbReference type="EMBL" id="GAA3898053.1"/>
    </source>
</evidence>
<sequence>MVADSQDMHVDMGQYTTHSFGRTGALSVLSVPFTIRLTDCAPEVADHVGLTFSGISAPKAPDLFLVTSADGSPVGVSGAHGFSGLGLMISDPEGHQVIPGQLPAVFYHIDGSEVALRYIARYRATSRYVYPGPLSSDVRFDISYP</sequence>
<evidence type="ECO:0000256" key="2">
    <source>
        <dbReference type="ARBA" id="ARBA00006671"/>
    </source>
</evidence>
<dbReference type="EMBL" id="BAABDG010000003">
    <property type="protein sequence ID" value="GAA3898053.1"/>
    <property type="molecule type" value="Genomic_DNA"/>
</dbReference>